<sequence>SKSASEVISSFILLSITFSDSCSWLYNKKETIGVVAVGVEAVGVKAIGVEAVGVEAVGVKAVELACNTTQLWCGT</sequence>
<comment type="caution">
    <text evidence="2">The sequence shown here is derived from an EMBL/GenBank/DDBJ whole genome shotgun (WGS) entry which is preliminary data.</text>
</comment>
<protein>
    <submittedName>
        <fullName evidence="2">11438_t:CDS:1</fullName>
    </submittedName>
</protein>
<dbReference type="EMBL" id="CAJVPY010011656">
    <property type="protein sequence ID" value="CAG8728771.1"/>
    <property type="molecule type" value="Genomic_DNA"/>
</dbReference>
<name>A0A9N9NFC4_9GLOM</name>
<dbReference type="AlphaFoldDB" id="A0A9N9NFC4"/>
<keyword evidence="1" id="KW-0732">Signal</keyword>
<reference evidence="2" key="1">
    <citation type="submission" date="2021-06" db="EMBL/GenBank/DDBJ databases">
        <authorList>
            <person name="Kallberg Y."/>
            <person name="Tangrot J."/>
            <person name="Rosling A."/>
        </authorList>
    </citation>
    <scope>NUCLEOTIDE SEQUENCE</scope>
    <source>
        <strain evidence="2">MA453B</strain>
    </source>
</reference>
<evidence type="ECO:0000256" key="1">
    <source>
        <dbReference type="SAM" id="SignalP"/>
    </source>
</evidence>
<feature type="signal peptide" evidence="1">
    <location>
        <begin position="1"/>
        <end position="19"/>
    </location>
</feature>
<feature type="non-terminal residue" evidence="2">
    <location>
        <position position="1"/>
    </location>
</feature>
<gene>
    <name evidence="2" type="ORF">DERYTH_LOCUS14940</name>
</gene>
<feature type="chain" id="PRO_5040262420" evidence="1">
    <location>
        <begin position="20"/>
        <end position="75"/>
    </location>
</feature>
<evidence type="ECO:0000313" key="3">
    <source>
        <dbReference type="Proteomes" id="UP000789405"/>
    </source>
</evidence>
<evidence type="ECO:0000313" key="2">
    <source>
        <dbReference type="EMBL" id="CAG8728771.1"/>
    </source>
</evidence>
<organism evidence="2 3">
    <name type="scientific">Dentiscutata erythropus</name>
    <dbReference type="NCBI Taxonomy" id="1348616"/>
    <lineage>
        <taxon>Eukaryota</taxon>
        <taxon>Fungi</taxon>
        <taxon>Fungi incertae sedis</taxon>
        <taxon>Mucoromycota</taxon>
        <taxon>Glomeromycotina</taxon>
        <taxon>Glomeromycetes</taxon>
        <taxon>Diversisporales</taxon>
        <taxon>Gigasporaceae</taxon>
        <taxon>Dentiscutata</taxon>
    </lineage>
</organism>
<accession>A0A9N9NFC4</accession>
<dbReference type="Proteomes" id="UP000789405">
    <property type="component" value="Unassembled WGS sequence"/>
</dbReference>
<proteinExistence type="predicted"/>
<keyword evidence="3" id="KW-1185">Reference proteome</keyword>